<keyword evidence="5" id="KW-0819">tRNA processing</keyword>
<evidence type="ECO:0000256" key="10">
    <source>
        <dbReference type="ARBA" id="ARBA00022884"/>
    </source>
</evidence>
<proteinExistence type="inferred from homology"/>
<keyword evidence="10 11" id="KW-0694">RNA-binding</keyword>
<evidence type="ECO:0000256" key="9">
    <source>
        <dbReference type="ARBA" id="ARBA00022842"/>
    </source>
</evidence>
<evidence type="ECO:0000256" key="3">
    <source>
        <dbReference type="ARBA" id="ARBA00022555"/>
    </source>
</evidence>
<keyword evidence="3" id="KW-0820">tRNA-binding</keyword>
<dbReference type="InterPro" id="IPR052390">
    <property type="entry name" value="tRNA_nt/polyA_polymerase"/>
</dbReference>
<evidence type="ECO:0000256" key="1">
    <source>
        <dbReference type="ARBA" id="ARBA00001946"/>
    </source>
</evidence>
<reference evidence="13" key="1">
    <citation type="journal article" date="2020" name="mSystems">
        <title>Genome- and Community-Level Interaction Insights into Carbon Utilization and Element Cycling Functions of Hydrothermarchaeota in Hydrothermal Sediment.</title>
        <authorList>
            <person name="Zhou Z."/>
            <person name="Liu Y."/>
            <person name="Xu W."/>
            <person name="Pan J."/>
            <person name="Luo Z.H."/>
            <person name="Li M."/>
        </authorList>
    </citation>
    <scope>NUCLEOTIDE SEQUENCE [LARGE SCALE GENOMIC DNA]</scope>
    <source>
        <strain evidence="13">HyVt-96</strain>
    </source>
</reference>
<dbReference type="InterPro" id="IPR002646">
    <property type="entry name" value="PolA_pol_head_dom"/>
</dbReference>
<protein>
    <submittedName>
        <fullName evidence="13">CCA tRNA nucleotidyltransferase</fullName>
    </submittedName>
</protein>
<sequence length="348" mass="41666">MNIREYIKTNRILYIISQFNSHSNIYLVGGGVRDLLLHRRVMDIDIAFEVLDYKFLDYLTDVFKVESIIKSPFLTWKIYIRDIEIDLAHTREEYYREQGALPEMYPVHSIYQDLKRRDFTINSIACVLTPNTGDIVDPMDGYQDLKRGILRVLKAGSFLEDPTRAFRAIRYKNRLGFIYHPFTEEEFENARKLMGRVSASRIRNELERISIEENRIEMFREIGLKKLLFHWRDFFDTFREDLLISLHEYLDFKKHTWFYFLLVYTRDIEALGDCGLLEKKERRSLERILALDRIEKEIMPEDLHRWFGKFSDDEVLAAGALQGLKKEILKKYLSRRKDIRVLHDAEEI</sequence>
<keyword evidence="8" id="KW-0547">Nucleotide-binding</keyword>
<dbReference type="AlphaFoldDB" id="A0A7V5HMS7"/>
<dbReference type="PANTHER" id="PTHR47788">
    <property type="entry name" value="POLYA POLYMERASE"/>
    <property type="match status" value="1"/>
</dbReference>
<dbReference type="SUPFAM" id="SSF81891">
    <property type="entry name" value="Poly A polymerase C-terminal region-like"/>
    <property type="match status" value="1"/>
</dbReference>
<dbReference type="GO" id="GO:0000166">
    <property type="term" value="F:nucleotide binding"/>
    <property type="evidence" value="ECO:0007669"/>
    <property type="project" value="UniProtKB-KW"/>
</dbReference>
<comment type="cofactor">
    <cofactor evidence="1">
        <name>Mg(2+)</name>
        <dbReference type="ChEBI" id="CHEBI:18420"/>
    </cofactor>
</comment>
<dbReference type="Gene3D" id="1.10.3090.10">
    <property type="entry name" value="cca-adding enzyme, domain 2"/>
    <property type="match status" value="1"/>
</dbReference>
<comment type="caution">
    <text evidence="13">The sequence shown here is derived from an EMBL/GenBank/DDBJ whole genome shotgun (WGS) entry which is preliminary data.</text>
</comment>
<dbReference type="Gene3D" id="3.30.460.10">
    <property type="entry name" value="Beta Polymerase, domain 2"/>
    <property type="match status" value="1"/>
</dbReference>
<dbReference type="CDD" id="cd05398">
    <property type="entry name" value="NT_ClassII-CCAase"/>
    <property type="match status" value="1"/>
</dbReference>
<keyword evidence="7" id="KW-0479">Metal-binding</keyword>
<evidence type="ECO:0000256" key="4">
    <source>
        <dbReference type="ARBA" id="ARBA00022679"/>
    </source>
</evidence>
<evidence type="ECO:0000313" key="13">
    <source>
        <dbReference type="EMBL" id="HHF53134.1"/>
    </source>
</evidence>
<gene>
    <name evidence="13" type="ORF">ENL43_02065</name>
</gene>
<organism evidence="13">
    <name type="scientific">candidate division WOR-3 bacterium</name>
    <dbReference type="NCBI Taxonomy" id="2052148"/>
    <lineage>
        <taxon>Bacteria</taxon>
        <taxon>Bacteria division WOR-3</taxon>
    </lineage>
</organism>
<dbReference type="PANTHER" id="PTHR47788:SF1">
    <property type="entry name" value="A-ADDING TRNA NUCLEOTIDYLTRANSFERASE"/>
    <property type="match status" value="1"/>
</dbReference>
<dbReference type="GO" id="GO:0046872">
    <property type="term" value="F:metal ion binding"/>
    <property type="evidence" value="ECO:0007669"/>
    <property type="project" value="UniProtKB-KW"/>
</dbReference>
<keyword evidence="4 11" id="KW-0808">Transferase</keyword>
<evidence type="ECO:0000256" key="8">
    <source>
        <dbReference type="ARBA" id="ARBA00022741"/>
    </source>
</evidence>
<name>A0A7V5HMS7_UNCW3</name>
<evidence type="ECO:0000256" key="5">
    <source>
        <dbReference type="ARBA" id="ARBA00022694"/>
    </source>
</evidence>
<keyword evidence="9" id="KW-0460">Magnesium</keyword>
<dbReference type="Pfam" id="PF01743">
    <property type="entry name" value="PolyA_pol"/>
    <property type="match status" value="1"/>
</dbReference>
<dbReference type="GO" id="GO:0000049">
    <property type="term" value="F:tRNA binding"/>
    <property type="evidence" value="ECO:0007669"/>
    <property type="project" value="UniProtKB-KW"/>
</dbReference>
<dbReference type="GO" id="GO:0016779">
    <property type="term" value="F:nucleotidyltransferase activity"/>
    <property type="evidence" value="ECO:0007669"/>
    <property type="project" value="UniProtKB-KW"/>
</dbReference>
<comment type="similarity">
    <text evidence="2 11">Belongs to the tRNA nucleotidyltransferase/poly(A) polymerase family.</text>
</comment>
<dbReference type="SUPFAM" id="SSF81301">
    <property type="entry name" value="Nucleotidyltransferase"/>
    <property type="match status" value="1"/>
</dbReference>
<feature type="non-terminal residue" evidence="13">
    <location>
        <position position="348"/>
    </location>
</feature>
<dbReference type="Proteomes" id="UP000886050">
    <property type="component" value="Unassembled WGS sequence"/>
</dbReference>
<evidence type="ECO:0000256" key="7">
    <source>
        <dbReference type="ARBA" id="ARBA00022723"/>
    </source>
</evidence>
<dbReference type="EMBL" id="DRTX01000109">
    <property type="protein sequence ID" value="HHF53134.1"/>
    <property type="molecule type" value="Genomic_DNA"/>
</dbReference>
<evidence type="ECO:0000256" key="2">
    <source>
        <dbReference type="ARBA" id="ARBA00007265"/>
    </source>
</evidence>
<feature type="domain" description="Poly A polymerase head" evidence="12">
    <location>
        <begin position="25"/>
        <end position="151"/>
    </location>
</feature>
<evidence type="ECO:0000256" key="6">
    <source>
        <dbReference type="ARBA" id="ARBA00022695"/>
    </source>
</evidence>
<evidence type="ECO:0000256" key="11">
    <source>
        <dbReference type="RuleBase" id="RU003953"/>
    </source>
</evidence>
<evidence type="ECO:0000259" key="12">
    <source>
        <dbReference type="Pfam" id="PF01743"/>
    </source>
</evidence>
<dbReference type="InterPro" id="IPR043519">
    <property type="entry name" value="NT_sf"/>
</dbReference>
<dbReference type="GO" id="GO:0008033">
    <property type="term" value="P:tRNA processing"/>
    <property type="evidence" value="ECO:0007669"/>
    <property type="project" value="UniProtKB-KW"/>
</dbReference>
<accession>A0A7V5HMS7</accession>
<keyword evidence="6" id="KW-0548">Nucleotidyltransferase</keyword>